<dbReference type="Pfam" id="PF01657">
    <property type="entry name" value="Stress-antifung"/>
    <property type="match status" value="1"/>
</dbReference>
<dbReference type="CDD" id="cd23509">
    <property type="entry name" value="Gnk2-like"/>
    <property type="match status" value="1"/>
</dbReference>
<feature type="transmembrane region" description="Helical" evidence="3">
    <location>
        <begin position="213"/>
        <end position="237"/>
    </location>
</feature>
<dbReference type="PROSITE" id="PS51473">
    <property type="entry name" value="GNK2"/>
    <property type="match status" value="1"/>
</dbReference>
<evidence type="ECO:0000256" key="1">
    <source>
        <dbReference type="ARBA" id="ARBA00022729"/>
    </source>
</evidence>
<feature type="chain" id="PRO_5023006084" description="Gnk2-homologous domain-containing protein" evidence="4">
    <location>
        <begin position="25"/>
        <end position="241"/>
    </location>
</feature>
<dbReference type="Gene3D" id="3.30.430.20">
    <property type="entry name" value="Gnk2 domain, C-X8-C-X2-C motif"/>
    <property type="match status" value="2"/>
</dbReference>
<dbReference type="PANTHER" id="PTHR32099:SF92">
    <property type="entry name" value="CYSTEINE-RICH RECEPTOR-LIKE PROTEIN KINASE 11"/>
    <property type="match status" value="1"/>
</dbReference>
<keyword evidence="1 4" id="KW-0732">Signal</keyword>
<evidence type="ECO:0000259" key="5">
    <source>
        <dbReference type="PROSITE" id="PS51473"/>
    </source>
</evidence>
<gene>
    <name evidence="6" type="ORF">Din_035944</name>
</gene>
<dbReference type="InterPro" id="IPR002902">
    <property type="entry name" value="GNK2"/>
</dbReference>
<dbReference type="FunFam" id="3.30.430.20:FF:000003">
    <property type="entry name" value="Cysteine-rich RLK (RECEPTOR-like protein kinase) 10"/>
    <property type="match status" value="1"/>
</dbReference>
<dbReference type="EMBL" id="GHES01035944">
    <property type="protein sequence ID" value="MPA66503.1"/>
    <property type="molecule type" value="Transcribed_RNA"/>
</dbReference>
<keyword evidence="3" id="KW-0472">Membrane</keyword>
<organism evidence="6">
    <name type="scientific">Davidia involucrata</name>
    <name type="common">Dove tree</name>
    <dbReference type="NCBI Taxonomy" id="16924"/>
    <lineage>
        <taxon>Eukaryota</taxon>
        <taxon>Viridiplantae</taxon>
        <taxon>Streptophyta</taxon>
        <taxon>Embryophyta</taxon>
        <taxon>Tracheophyta</taxon>
        <taxon>Spermatophyta</taxon>
        <taxon>Magnoliopsida</taxon>
        <taxon>eudicotyledons</taxon>
        <taxon>Gunneridae</taxon>
        <taxon>Pentapetalae</taxon>
        <taxon>asterids</taxon>
        <taxon>Cornales</taxon>
        <taxon>Nyssaceae</taxon>
        <taxon>Davidia</taxon>
    </lineage>
</organism>
<evidence type="ECO:0000256" key="2">
    <source>
        <dbReference type="ARBA" id="ARBA00022737"/>
    </source>
</evidence>
<keyword evidence="3" id="KW-0812">Transmembrane</keyword>
<dbReference type="AlphaFoldDB" id="A0A5B7BGZ4"/>
<accession>A0A5B7BGZ4</accession>
<dbReference type="PANTHER" id="PTHR32099">
    <property type="entry name" value="CYSTEINE-RICH REPEAT SECRETORY PROTEIN"/>
    <property type="match status" value="1"/>
</dbReference>
<keyword evidence="2" id="KW-0677">Repeat</keyword>
<feature type="signal peptide" evidence="4">
    <location>
        <begin position="1"/>
        <end position="24"/>
    </location>
</feature>
<reference evidence="6" key="1">
    <citation type="submission" date="2019-08" db="EMBL/GenBank/DDBJ databases">
        <title>Reference gene set and small RNA set construction with multiple tissues from Davidia involucrata Baill.</title>
        <authorList>
            <person name="Yang H."/>
            <person name="Zhou C."/>
            <person name="Li G."/>
            <person name="Wang J."/>
            <person name="Gao P."/>
            <person name="Wang M."/>
            <person name="Wang R."/>
            <person name="Zhao Y."/>
        </authorList>
    </citation>
    <scope>NUCLEOTIDE SEQUENCE</scope>
    <source>
        <tissue evidence="6">Mixed with DoveR01_LX</tissue>
    </source>
</reference>
<evidence type="ECO:0000256" key="3">
    <source>
        <dbReference type="SAM" id="Phobius"/>
    </source>
</evidence>
<dbReference type="InterPro" id="IPR038408">
    <property type="entry name" value="GNK2_sf"/>
</dbReference>
<name>A0A5B7BGZ4_DAVIN</name>
<proteinExistence type="predicted"/>
<evidence type="ECO:0000313" key="6">
    <source>
        <dbReference type="EMBL" id="MPA66503.1"/>
    </source>
</evidence>
<keyword evidence="3" id="KW-1133">Transmembrane helix</keyword>
<protein>
    <recommendedName>
        <fullName evidence="5">Gnk2-homologous domain-containing protein</fullName>
    </recommendedName>
</protein>
<sequence>MSYSSLVVFFLSCIFISLCLITTAQICDNNKGNFTANSTFSKNRNLILSSLASNATANGGFYTGTIGQDSDMVYALALCRGDLSSKKCFDCINSPSQEIMKNCPNQKEAVHWPAEDPRCIVRCSNRSIFGIMEASPGWNVWNLADITTNVDEFDQAFNSLIDSLLVRAAWGGSSRLKSATGEKNFMEYQNIYALLQCTPQGRSQEFGSGEQTLFLILLHIPVMQVINRILIFILLLIQLSH</sequence>
<evidence type="ECO:0000256" key="4">
    <source>
        <dbReference type="SAM" id="SignalP"/>
    </source>
</evidence>
<feature type="domain" description="Gnk2-homologous" evidence="5">
    <location>
        <begin position="22"/>
        <end position="128"/>
    </location>
</feature>